<reference evidence="1" key="1">
    <citation type="submission" date="2018-02" db="EMBL/GenBank/DDBJ databases">
        <title>Rhizophora mucronata_Transcriptome.</title>
        <authorList>
            <person name="Meera S.P."/>
            <person name="Sreeshan A."/>
            <person name="Augustine A."/>
        </authorList>
    </citation>
    <scope>NUCLEOTIDE SEQUENCE</scope>
    <source>
        <tissue evidence="1">Leaf</tissue>
    </source>
</reference>
<name>A0A2P2QVB0_RHIMU</name>
<protein>
    <submittedName>
        <fullName evidence="1">Uncharacterized protein</fullName>
    </submittedName>
</protein>
<accession>A0A2P2QVB0</accession>
<sequence>MGQEKVSHSAYKCTFILRRDSRQALNQD</sequence>
<proteinExistence type="predicted"/>
<evidence type="ECO:0000313" key="1">
    <source>
        <dbReference type="EMBL" id="MBX70952.1"/>
    </source>
</evidence>
<dbReference type="AlphaFoldDB" id="A0A2P2QVB0"/>
<organism evidence="1">
    <name type="scientific">Rhizophora mucronata</name>
    <name type="common">Asiatic mangrove</name>
    <dbReference type="NCBI Taxonomy" id="61149"/>
    <lineage>
        <taxon>Eukaryota</taxon>
        <taxon>Viridiplantae</taxon>
        <taxon>Streptophyta</taxon>
        <taxon>Embryophyta</taxon>
        <taxon>Tracheophyta</taxon>
        <taxon>Spermatophyta</taxon>
        <taxon>Magnoliopsida</taxon>
        <taxon>eudicotyledons</taxon>
        <taxon>Gunneridae</taxon>
        <taxon>Pentapetalae</taxon>
        <taxon>rosids</taxon>
        <taxon>fabids</taxon>
        <taxon>Malpighiales</taxon>
        <taxon>Rhizophoraceae</taxon>
        <taxon>Rhizophora</taxon>
    </lineage>
</organism>
<dbReference type="EMBL" id="GGEC01090468">
    <property type="protein sequence ID" value="MBX70952.1"/>
    <property type="molecule type" value="Transcribed_RNA"/>
</dbReference>